<comment type="subcellular location">
    <subcellularLocation>
        <location evidence="1 6">Nucleus</location>
    </subcellularLocation>
</comment>
<feature type="compositionally biased region" description="Basic and acidic residues" evidence="7">
    <location>
        <begin position="210"/>
        <end position="232"/>
    </location>
</feature>
<protein>
    <recommendedName>
        <fullName evidence="6">Transcriptional activator HAP2</fullName>
    </recommendedName>
</protein>
<feature type="region of interest" description="Disordered" evidence="7">
    <location>
        <begin position="47"/>
        <end position="120"/>
    </location>
</feature>
<reference evidence="8 9" key="1">
    <citation type="submission" date="2016-07" db="EMBL/GenBank/DDBJ databases">
        <title>Pervasive Adenine N6-methylation of Active Genes in Fungi.</title>
        <authorList>
            <consortium name="DOE Joint Genome Institute"/>
            <person name="Mondo S.J."/>
            <person name="Dannebaum R.O."/>
            <person name="Kuo R.C."/>
            <person name="Labutti K."/>
            <person name="Haridas S."/>
            <person name="Kuo A."/>
            <person name="Salamov A."/>
            <person name="Ahrendt S.R."/>
            <person name="Lipzen A."/>
            <person name="Sullivan W."/>
            <person name="Andreopoulos W.B."/>
            <person name="Clum A."/>
            <person name="Lindquist E."/>
            <person name="Daum C."/>
            <person name="Ramamoorthy G.K."/>
            <person name="Gryganskyi A."/>
            <person name="Culley D."/>
            <person name="Magnuson J.K."/>
            <person name="James T.Y."/>
            <person name="O'Malley M.A."/>
            <person name="Stajich J.E."/>
            <person name="Spatafora J.W."/>
            <person name="Visel A."/>
            <person name="Grigoriev I.V."/>
        </authorList>
    </citation>
    <scope>NUCLEOTIDE SEQUENCE [LARGE SCALE GENOMIC DNA]</scope>
    <source>
        <strain evidence="8 9">NRRL 1336</strain>
    </source>
</reference>
<dbReference type="PROSITE" id="PS51152">
    <property type="entry name" value="NFYA_HAP2_2"/>
    <property type="match status" value="1"/>
</dbReference>
<evidence type="ECO:0000256" key="2">
    <source>
        <dbReference type="ARBA" id="ARBA00023015"/>
    </source>
</evidence>
<organism evidence="8 9">
    <name type="scientific">Absidia repens</name>
    <dbReference type="NCBI Taxonomy" id="90262"/>
    <lineage>
        <taxon>Eukaryota</taxon>
        <taxon>Fungi</taxon>
        <taxon>Fungi incertae sedis</taxon>
        <taxon>Mucoromycota</taxon>
        <taxon>Mucoromycotina</taxon>
        <taxon>Mucoromycetes</taxon>
        <taxon>Mucorales</taxon>
        <taxon>Cunninghamellaceae</taxon>
        <taxon>Absidia</taxon>
    </lineage>
</organism>
<keyword evidence="5 6" id="KW-0539">Nucleus</keyword>
<keyword evidence="3 6" id="KW-0238">DNA-binding</keyword>
<evidence type="ECO:0000256" key="6">
    <source>
        <dbReference type="RuleBase" id="RU367155"/>
    </source>
</evidence>
<name>A0A1X2IC76_9FUNG</name>
<evidence type="ECO:0000256" key="1">
    <source>
        <dbReference type="ARBA" id="ARBA00004123"/>
    </source>
</evidence>
<dbReference type="SMART" id="SM00521">
    <property type="entry name" value="CBF"/>
    <property type="match status" value="1"/>
</dbReference>
<dbReference type="AlphaFoldDB" id="A0A1X2IC76"/>
<sequence>MTHSQHDSTIPDTSLNGEHINQFTQSMPINMMAAAAQAHLPHLYNHNPATHQAHFSSDNNNNNNNSNHSSPRLAHPPIATPGAAAPSAPAASTSTTSTSHSLNASPLSTPPPPPTSTASLVGLHHHLSHIPAPAQPVPVATAPSEEEPLYVNAKQYHRILKRRTARLRLEELNRIARSRKPYLHESRHKHAMRRPRGPGGRFLTSSEIAALEKQKDHDPSHHGQDQSKVQSE</sequence>
<dbReference type="PRINTS" id="PR00616">
    <property type="entry name" value="CCAATSUBUNTB"/>
</dbReference>
<dbReference type="Proteomes" id="UP000193560">
    <property type="component" value="Unassembled WGS sequence"/>
</dbReference>
<dbReference type="InterPro" id="IPR001289">
    <property type="entry name" value="NFYA"/>
</dbReference>
<proteinExistence type="inferred from homology"/>
<dbReference type="OrthoDB" id="1097733at2759"/>
<dbReference type="PANTHER" id="PTHR12632">
    <property type="entry name" value="TRANSCRIPTION FACTOR NF-Y ALPHA-RELATED"/>
    <property type="match status" value="1"/>
</dbReference>
<evidence type="ECO:0000256" key="5">
    <source>
        <dbReference type="ARBA" id="ARBA00023242"/>
    </source>
</evidence>
<keyword evidence="2 6" id="KW-0805">Transcription regulation</keyword>
<dbReference type="GO" id="GO:0005634">
    <property type="term" value="C:nucleus"/>
    <property type="evidence" value="ECO:0007669"/>
    <property type="project" value="UniProtKB-SubCell"/>
</dbReference>
<evidence type="ECO:0000256" key="3">
    <source>
        <dbReference type="ARBA" id="ARBA00023125"/>
    </source>
</evidence>
<feature type="region of interest" description="Disordered" evidence="7">
    <location>
        <begin position="183"/>
        <end position="232"/>
    </location>
</feature>
<keyword evidence="9" id="KW-1185">Reference proteome</keyword>
<comment type="function">
    <text evidence="6">Component of the sequence-specific heterotrimeric transcription factor (NF-Y) which specifically recognizes a 5'-CCAAT-3' box motif found in the promoters of its target genes.</text>
</comment>
<evidence type="ECO:0000313" key="8">
    <source>
        <dbReference type="EMBL" id="ORZ13548.1"/>
    </source>
</evidence>
<dbReference type="Gene3D" id="6.10.250.2430">
    <property type="match status" value="1"/>
</dbReference>
<dbReference type="STRING" id="90262.A0A1X2IC76"/>
<dbReference type="EMBL" id="MCGE01000016">
    <property type="protein sequence ID" value="ORZ13548.1"/>
    <property type="molecule type" value="Genomic_DNA"/>
</dbReference>
<comment type="subunit">
    <text evidence="6">Heterotrimer.</text>
</comment>
<feature type="compositionally biased region" description="Basic residues" evidence="7">
    <location>
        <begin position="183"/>
        <end position="196"/>
    </location>
</feature>
<evidence type="ECO:0000256" key="7">
    <source>
        <dbReference type="SAM" id="MobiDB-lite"/>
    </source>
</evidence>
<evidence type="ECO:0000256" key="4">
    <source>
        <dbReference type="ARBA" id="ARBA00023163"/>
    </source>
</evidence>
<feature type="compositionally biased region" description="Low complexity" evidence="7">
    <location>
        <begin position="56"/>
        <end position="107"/>
    </location>
</feature>
<dbReference type="GO" id="GO:0003677">
    <property type="term" value="F:DNA binding"/>
    <property type="evidence" value="ECO:0007669"/>
    <property type="project" value="UniProtKB-KW"/>
</dbReference>
<evidence type="ECO:0000313" key="9">
    <source>
        <dbReference type="Proteomes" id="UP000193560"/>
    </source>
</evidence>
<comment type="similarity">
    <text evidence="6">Belongs to the NFYA/HAP2 subunit family.</text>
</comment>
<dbReference type="Pfam" id="PF02045">
    <property type="entry name" value="CBFB_NFYA"/>
    <property type="match status" value="1"/>
</dbReference>
<gene>
    <name evidence="8" type="ORF">BCR42DRAFT_65765</name>
</gene>
<accession>A0A1X2IC76</accession>
<keyword evidence="4 6" id="KW-0804">Transcription</keyword>
<comment type="caution">
    <text evidence="8">The sequence shown here is derived from an EMBL/GenBank/DDBJ whole genome shotgun (WGS) entry which is preliminary data.</text>
</comment>
<dbReference type="GO" id="GO:0003700">
    <property type="term" value="F:DNA-binding transcription factor activity"/>
    <property type="evidence" value="ECO:0007669"/>
    <property type="project" value="UniProtKB-UniRule"/>
</dbReference>